<dbReference type="PROSITE" id="PS50943">
    <property type="entry name" value="HTH_CROC1"/>
    <property type="match status" value="1"/>
</dbReference>
<evidence type="ECO:0000313" key="3">
    <source>
        <dbReference type="Proteomes" id="UP001167919"/>
    </source>
</evidence>
<dbReference type="GO" id="GO:0003677">
    <property type="term" value="F:DNA binding"/>
    <property type="evidence" value="ECO:0007669"/>
    <property type="project" value="InterPro"/>
</dbReference>
<sequence length="105" mass="11972">MTIFERIKAEADKQGLTIIQLAKKTGISEPTFYNWDSPTVNVNGNKLLKVADVLHVSLDYLYGRGEIGQLTPQQYTIADHADPDMTDEQLKKVNEYIDFIQNKKK</sequence>
<comment type="caution">
    <text evidence="2">The sequence shown here is derived from an EMBL/GenBank/DDBJ whole genome shotgun (WGS) entry which is preliminary data.</text>
</comment>
<evidence type="ECO:0000259" key="1">
    <source>
        <dbReference type="PROSITE" id="PS50943"/>
    </source>
</evidence>
<protein>
    <submittedName>
        <fullName evidence="2">XRE family transcriptional regulator</fullName>
    </submittedName>
</protein>
<dbReference type="Gene3D" id="1.10.260.40">
    <property type="entry name" value="lambda repressor-like DNA-binding domains"/>
    <property type="match status" value="1"/>
</dbReference>
<accession>A0AAJ1VMU6</accession>
<dbReference type="SUPFAM" id="SSF47413">
    <property type="entry name" value="lambda repressor-like DNA-binding domains"/>
    <property type="match status" value="1"/>
</dbReference>
<dbReference type="AlphaFoldDB" id="A0AAJ1VMU6"/>
<name>A0AAJ1VMU6_9LACO</name>
<dbReference type="InterPro" id="IPR010982">
    <property type="entry name" value="Lambda_DNA-bd_dom_sf"/>
</dbReference>
<reference evidence="2" key="1">
    <citation type="submission" date="2019-01" db="EMBL/GenBank/DDBJ databases">
        <title>Oenococcus sicerae UCMA17102.</title>
        <authorList>
            <person name="Cousin F.J."/>
            <person name="Le Guellec R."/>
            <person name="Cretenet M."/>
        </authorList>
    </citation>
    <scope>NUCLEOTIDE SEQUENCE</scope>
    <source>
        <strain evidence="2">UCMA17102</strain>
    </source>
</reference>
<gene>
    <name evidence="2" type="ORF">EVC35_00760</name>
</gene>
<dbReference type="CDD" id="cd00093">
    <property type="entry name" value="HTH_XRE"/>
    <property type="match status" value="1"/>
</dbReference>
<dbReference type="InterPro" id="IPR001387">
    <property type="entry name" value="Cro/C1-type_HTH"/>
</dbReference>
<organism evidence="2 3">
    <name type="scientific">Oenococcus sicerae</name>
    <dbReference type="NCBI Taxonomy" id="2203724"/>
    <lineage>
        <taxon>Bacteria</taxon>
        <taxon>Bacillati</taxon>
        <taxon>Bacillota</taxon>
        <taxon>Bacilli</taxon>
        <taxon>Lactobacillales</taxon>
        <taxon>Lactobacillaceae</taxon>
        <taxon>Oenococcus</taxon>
    </lineage>
</organism>
<dbReference type="RefSeq" id="WP_301710836.1">
    <property type="nucleotide sequence ID" value="NZ_SDWY01000001.1"/>
</dbReference>
<dbReference type="Proteomes" id="UP001167919">
    <property type="component" value="Unassembled WGS sequence"/>
</dbReference>
<feature type="domain" description="HTH cro/C1-type" evidence="1">
    <location>
        <begin position="7"/>
        <end position="61"/>
    </location>
</feature>
<evidence type="ECO:0000313" key="2">
    <source>
        <dbReference type="EMBL" id="MDN6899539.1"/>
    </source>
</evidence>
<proteinExistence type="predicted"/>
<dbReference type="Pfam" id="PF13443">
    <property type="entry name" value="HTH_26"/>
    <property type="match status" value="1"/>
</dbReference>
<dbReference type="EMBL" id="SDWY01000001">
    <property type="protein sequence ID" value="MDN6899539.1"/>
    <property type="molecule type" value="Genomic_DNA"/>
</dbReference>
<dbReference type="SMART" id="SM00530">
    <property type="entry name" value="HTH_XRE"/>
    <property type="match status" value="1"/>
</dbReference>